<comment type="catalytic activity">
    <reaction evidence="1">
        <text>acetyl-CoA + phosphate = acetyl phosphate + CoA</text>
        <dbReference type="Rhea" id="RHEA:19521"/>
        <dbReference type="ChEBI" id="CHEBI:22191"/>
        <dbReference type="ChEBI" id="CHEBI:43474"/>
        <dbReference type="ChEBI" id="CHEBI:57287"/>
        <dbReference type="ChEBI" id="CHEBI:57288"/>
        <dbReference type="EC" id="2.3.1.8"/>
    </reaction>
</comment>
<reference evidence="6" key="2">
    <citation type="submission" date="2021-04" db="EMBL/GenBank/DDBJ databases">
        <authorList>
            <person name="Liu J."/>
        </authorList>
    </citation>
    <scope>NUCLEOTIDE SEQUENCE</scope>
    <source>
        <strain evidence="6">BAD-6</strain>
    </source>
</reference>
<evidence type="ECO:0000256" key="4">
    <source>
        <dbReference type="ARBA" id="ARBA00023315"/>
    </source>
</evidence>
<dbReference type="Pfam" id="PF01515">
    <property type="entry name" value="PTA_PTB"/>
    <property type="match status" value="1"/>
</dbReference>
<dbReference type="Gene3D" id="3.40.50.10750">
    <property type="entry name" value="Isocitrate/Isopropylmalate dehydrogenase-like"/>
    <property type="match status" value="1"/>
</dbReference>
<evidence type="ECO:0000259" key="5">
    <source>
        <dbReference type="Pfam" id="PF01515"/>
    </source>
</evidence>
<dbReference type="PIRSF" id="PIRSF000428">
    <property type="entry name" value="P_Ac_trans"/>
    <property type="match status" value="1"/>
</dbReference>
<evidence type="ECO:0000313" key="6">
    <source>
        <dbReference type="EMBL" id="MBR0596903.1"/>
    </source>
</evidence>
<evidence type="ECO:0000256" key="2">
    <source>
        <dbReference type="ARBA" id="ARBA00005656"/>
    </source>
</evidence>
<dbReference type="EMBL" id="JAGSND010000002">
    <property type="protein sequence ID" value="MBR0596903.1"/>
    <property type="molecule type" value="Genomic_DNA"/>
</dbReference>
<evidence type="ECO:0000256" key="3">
    <source>
        <dbReference type="ARBA" id="ARBA00022679"/>
    </source>
</evidence>
<dbReference type="Proteomes" id="UP000675664">
    <property type="component" value="Unassembled WGS sequence"/>
</dbReference>
<dbReference type="GO" id="GO:0008959">
    <property type="term" value="F:phosphate acetyltransferase activity"/>
    <property type="evidence" value="ECO:0007669"/>
    <property type="project" value="UniProtKB-EC"/>
</dbReference>
<sequence length="350" mass="37613">MDLVSRLKAEAKKNVKTIVFPEGENPAIIQAAVKMQKEGLADPILIGSVQRIKEIMKDLLLKNDPVMKDTIKDLAAKGLAVKELVTKDLVIIDPVKNELLPDYIGKYCEERKMPEAAGKRIISQPLYFAAMMVKEGAAMGMVAGIDHPTEEVIMASELIFGLQENISVPSSFYLLEIPNWEGAQGNMIIFSDPSMNPDPNAAELADIACTTAHSARTLLGWEPKAALLSFSTKGSGDHPCVTKIQNAVELLKQRNCDFLFDGELQADAAINPAIGKKKTGGAGQVAGFANILIFPDLNACNISSKLVQQMAGAKCYGPILQGFRFPVSDLSRGASVDDIIGSTLLTAAAK</sequence>
<dbReference type="InterPro" id="IPR050500">
    <property type="entry name" value="Phos_Acetyltrans/Butyryltrans"/>
</dbReference>
<dbReference type="PANTHER" id="PTHR43356">
    <property type="entry name" value="PHOSPHATE ACETYLTRANSFERASE"/>
    <property type="match status" value="1"/>
</dbReference>
<dbReference type="RefSeq" id="WP_227017036.1">
    <property type="nucleotide sequence ID" value="NZ_JAGSND010000002.1"/>
</dbReference>
<name>A0A8J8AZU7_9FIRM</name>
<dbReference type="PANTHER" id="PTHR43356:SF3">
    <property type="entry name" value="PHOSPHATE ACETYLTRANSFERASE"/>
    <property type="match status" value="1"/>
</dbReference>
<organism evidence="6 7">
    <name type="scientific">Sinanaerobacter chloroacetimidivorans</name>
    <dbReference type="NCBI Taxonomy" id="2818044"/>
    <lineage>
        <taxon>Bacteria</taxon>
        <taxon>Bacillati</taxon>
        <taxon>Bacillota</taxon>
        <taxon>Clostridia</taxon>
        <taxon>Peptostreptococcales</taxon>
        <taxon>Anaerovoracaceae</taxon>
        <taxon>Sinanaerobacter</taxon>
    </lineage>
</organism>
<dbReference type="InterPro" id="IPR012147">
    <property type="entry name" value="P_Ac_Bu_trans"/>
</dbReference>
<comment type="caution">
    <text evidence="6">The sequence shown here is derived from an EMBL/GenBank/DDBJ whole genome shotgun (WGS) entry which is preliminary data.</text>
</comment>
<dbReference type="InterPro" id="IPR042113">
    <property type="entry name" value="P_AcTrfase_dom1"/>
</dbReference>
<keyword evidence="4" id="KW-0012">Acyltransferase</keyword>
<gene>
    <name evidence="6" type="ORF">KCX82_03345</name>
</gene>
<dbReference type="SUPFAM" id="SSF53659">
    <property type="entry name" value="Isocitrate/Isopropylmalate dehydrogenase-like"/>
    <property type="match status" value="1"/>
</dbReference>
<feature type="domain" description="Phosphate acetyl/butaryl transferase" evidence="5">
    <location>
        <begin position="4"/>
        <end position="347"/>
    </location>
</feature>
<dbReference type="Gene3D" id="3.40.50.10950">
    <property type="match status" value="1"/>
</dbReference>
<keyword evidence="3" id="KW-0808">Transferase</keyword>
<dbReference type="InterPro" id="IPR042112">
    <property type="entry name" value="P_AcTrfase_dom2"/>
</dbReference>
<dbReference type="AlphaFoldDB" id="A0A8J8AZU7"/>
<dbReference type="InterPro" id="IPR002505">
    <property type="entry name" value="PTA_PTB"/>
</dbReference>
<comment type="similarity">
    <text evidence="2">Belongs to the phosphate acetyltransferase and butyryltransferase family.</text>
</comment>
<proteinExistence type="inferred from homology"/>
<evidence type="ECO:0000313" key="7">
    <source>
        <dbReference type="Proteomes" id="UP000675664"/>
    </source>
</evidence>
<accession>A0A8J8AZU7</accession>
<protein>
    <submittedName>
        <fullName evidence="6">Phosphate acetyltransferase</fullName>
    </submittedName>
</protein>
<evidence type="ECO:0000256" key="1">
    <source>
        <dbReference type="ARBA" id="ARBA00000705"/>
    </source>
</evidence>
<keyword evidence="7" id="KW-1185">Reference proteome</keyword>
<reference evidence="6" key="1">
    <citation type="submission" date="2021-04" db="EMBL/GenBank/DDBJ databases">
        <title>Sinoanaerobacter chloroacetimidivorans sp. nov., an obligate anaerobic bacterium isolated from anaerobic sludge.</title>
        <authorList>
            <person name="Bao Y."/>
        </authorList>
    </citation>
    <scope>NUCLEOTIDE SEQUENCE</scope>
    <source>
        <strain evidence="6">BAD-6</strain>
    </source>
</reference>